<gene>
    <name evidence="4" type="ORF">GH714_028522</name>
</gene>
<dbReference type="Pfam" id="PF00023">
    <property type="entry name" value="Ank"/>
    <property type="match status" value="1"/>
</dbReference>
<dbReference type="PANTHER" id="PTHR24186">
    <property type="entry name" value="PROTEIN PHOSPHATASE 1 REGULATORY SUBUNIT"/>
    <property type="match status" value="1"/>
</dbReference>
<protein>
    <submittedName>
        <fullName evidence="4">Uncharacterized protein</fullName>
    </submittedName>
</protein>
<dbReference type="Pfam" id="PF12796">
    <property type="entry name" value="Ank_2"/>
    <property type="match status" value="2"/>
</dbReference>
<dbReference type="SMART" id="SM00248">
    <property type="entry name" value="ANK"/>
    <property type="match status" value="7"/>
</dbReference>
<comment type="caution">
    <text evidence="4">The sequence shown here is derived from an EMBL/GenBank/DDBJ whole genome shotgun (WGS) entry which is preliminary data.</text>
</comment>
<feature type="repeat" description="ANK" evidence="3">
    <location>
        <begin position="104"/>
        <end position="126"/>
    </location>
</feature>
<dbReference type="InterPro" id="IPR036770">
    <property type="entry name" value="Ankyrin_rpt-contain_sf"/>
</dbReference>
<dbReference type="Gene3D" id="1.25.40.20">
    <property type="entry name" value="Ankyrin repeat-containing domain"/>
    <property type="match status" value="2"/>
</dbReference>
<evidence type="ECO:0000256" key="1">
    <source>
        <dbReference type="ARBA" id="ARBA00022737"/>
    </source>
</evidence>
<organism evidence="4 5">
    <name type="scientific">Hevea brasiliensis</name>
    <name type="common">Para rubber tree</name>
    <name type="synonym">Siphonia brasiliensis</name>
    <dbReference type="NCBI Taxonomy" id="3981"/>
    <lineage>
        <taxon>Eukaryota</taxon>
        <taxon>Viridiplantae</taxon>
        <taxon>Streptophyta</taxon>
        <taxon>Embryophyta</taxon>
        <taxon>Tracheophyta</taxon>
        <taxon>Spermatophyta</taxon>
        <taxon>Magnoliopsida</taxon>
        <taxon>eudicotyledons</taxon>
        <taxon>Gunneridae</taxon>
        <taxon>Pentapetalae</taxon>
        <taxon>rosids</taxon>
        <taxon>fabids</taxon>
        <taxon>Malpighiales</taxon>
        <taxon>Euphorbiaceae</taxon>
        <taxon>Crotonoideae</taxon>
        <taxon>Micrandreae</taxon>
        <taxon>Hevea</taxon>
    </lineage>
</organism>
<dbReference type="AlphaFoldDB" id="A0A6A6M155"/>
<evidence type="ECO:0000313" key="4">
    <source>
        <dbReference type="EMBL" id="KAF2307431.1"/>
    </source>
</evidence>
<dbReference type="PROSITE" id="PS50297">
    <property type="entry name" value="ANK_REP_REGION"/>
    <property type="match status" value="4"/>
</dbReference>
<dbReference type="GO" id="GO:0005886">
    <property type="term" value="C:plasma membrane"/>
    <property type="evidence" value="ECO:0007669"/>
    <property type="project" value="TreeGrafter"/>
</dbReference>
<evidence type="ECO:0000256" key="2">
    <source>
        <dbReference type="ARBA" id="ARBA00023043"/>
    </source>
</evidence>
<keyword evidence="1" id="KW-0677">Repeat</keyword>
<keyword evidence="2 3" id="KW-0040">ANK repeat</keyword>
<dbReference type="Proteomes" id="UP000467840">
    <property type="component" value="Chromosome 9"/>
</dbReference>
<dbReference type="PANTHER" id="PTHR24186:SF38">
    <property type="entry name" value="ANKYRIN REPEAT FAMILY PROTEIN"/>
    <property type="match status" value="1"/>
</dbReference>
<sequence length="498" mass="55954">MDRQLFIDARTGNVCRLLNLPEENDEERELRERLKWTPLHIPSLFEQVHFAREFLNRRPQFLQNENPDGCTALHLASSSGHFNMVEFLLSRGHDKVLCMKKDHDGRNPLHHAVIKGSVEVVRKLLEACPESALEVTGQRETVFHLAVKNRVSVSDELFSELLGGPYTEYLLNLADKKGNTVLHLASVRKQTRIISLLTEWRPSLEVNAVNSVGLTPLDLLVVDPINVTDMKREGIIKSKDGIREFLSRRPQFLQHENPDGCTALHLASSSGHFNMVEFLLSRGHDRVLCMKKDQDGRNPLHHAVIKGSAKVVRKLLEACPESALEVTGQRETVFHLAVKNRVSVSDELFSELLGGPYTEYLLNLADKKGNTVLHLASVRKQTRIISLLTEWRPRLEVNAVNSVGLRRPSLDVNAVNSTEPKRPNLEVNTVRSTVAPRPSLDVNAVNSSGLTPLDLLVVDPINVTDMKIEGIIKSKDGIRLNESQEQREHLKSIASGLW</sequence>
<feature type="repeat" description="ANK" evidence="3">
    <location>
        <begin position="259"/>
        <end position="285"/>
    </location>
</feature>
<dbReference type="SUPFAM" id="SSF48403">
    <property type="entry name" value="Ankyrin repeat"/>
    <property type="match status" value="1"/>
</dbReference>
<dbReference type="InterPro" id="IPR002110">
    <property type="entry name" value="Ankyrin_rpt"/>
</dbReference>
<accession>A0A6A6M155</accession>
<feature type="repeat" description="ANK" evidence="3">
    <location>
        <begin position="295"/>
        <end position="317"/>
    </location>
</feature>
<evidence type="ECO:0000256" key="3">
    <source>
        <dbReference type="PROSITE-ProRule" id="PRU00023"/>
    </source>
</evidence>
<feature type="repeat" description="ANK" evidence="3">
    <location>
        <begin position="68"/>
        <end position="94"/>
    </location>
</feature>
<name>A0A6A6M155_HEVBR</name>
<dbReference type="EMBL" id="JAAGAX010000008">
    <property type="protein sequence ID" value="KAF2307431.1"/>
    <property type="molecule type" value="Genomic_DNA"/>
</dbReference>
<keyword evidence="5" id="KW-1185">Reference proteome</keyword>
<evidence type="ECO:0000313" key="5">
    <source>
        <dbReference type="Proteomes" id="UP000467840"/>
    </source>
</evidence>
<proteinExistence type="predicted"/>
<reference evidence="4 5" key="1">
    <citation type="journal article" date="2020" name="Mol. Plant">
        <title>The Chromosome-Based Rubber Tree Genome Provides New Insights into Spurge Genome Evolution and Rubber Biosynthesis.</title>
        <authorList>
            <person name="Liu J."/>
            <person name="Shi C."/>
            <person name="Shi C.C."/>
            <person name="Li W."/>
            <person name="Zhang Q.J."/>
            <person name="Zhang Y."/>
            <person name="Li K."/>
            <person name="Lu H.F."/>
            <person name="Shi C."/>
            <person name="Zhu S.T."/>
            <person name="Xiao Z.Y."/>
            <person name="Nan H."/>
            <person name="Yue Y."/>
            <person name="Zhu X.G."/>
            <person name="Wu Y."/>
            <person name="Hong X.N."/>
            <person name="Fan G.Y."/>
            <person name="Tong Y."/>
            <person name="Zhang D."/>
            <person name="Mao C.L."/>
            <person name="Liu Y.L."/>
            <person name="Hao S.J."/>
            <person name="Liu W.Q."/>
            <person name="Lv M.Q."/>
            <person name="Zhang H.B."/>
            <person name="Liu Y."/>
            <person name="Hu-Tang G.R."/>
            <person name="Wang J.P."/>
            <person name="Wang J.H."/>
            <person name="Sun Y.H."/>
            <person name="Ni S.B."/>
            <person name="Chen W.B."/>
            <person name="Zhang X.C."/>
            <person name="Jiao Y.N."/>
            <person name="Eichler E.E."/>
            <person name="Li G.H."/>
            <person name="Liu X."/>
            <person name="Gao L.Z."/>
        </authorList>
    </citation>
    <scope>NUCLEOTIDE SEQUENCE [LARGE SCALE GENOMIC DNA]</scope>
    <source>
        <strain evidence="5">cv. GT1</strain>
        <tissue evidence="4">Leaf</tissue>
    </source>
</reference>
<dbReference type="PROSITE" id="PS50088">
    <property type="entry name" value="ANK_REPEAT"/>
    <property type="match status" value="4"/>
</dbReference>